<protein>
    <submittedName>
        <fullName evidence="1">Os01g0947767 protein</fullName>
    </submittedName>
</protein>
<dbReference type="Gramene" id="Os01t0947767-00">
    <property type="protein sequence ID" value="Os01t0947767-00"/>
    <property type="gene ID" value="Os01g0947767"/>
</dbReference>
<reference evidence="1 2" key="3">
    <citation type="journal article" date="2013" name="Rice">
        <title>Improvement of the Oryza sativa Nipponbare reference genome using next generation sequence and optical map data.</title>
        <authorList>
            <person name="Kawahara Y."/>
            <person name="de la Bastide M."/>
            <person name="Hamilton J.P."/>
            <person name="Kanamori H."/>
            <person name="McCombie W.R."/>
            <person name="Ouyang S."/>
            <person name="Schwartz D.C."/>
            <person name="Tanaka T."/>
            <person name="Wu J."/>
            <person name="Zhou S."/>
            <person name="Childs K.L."/>
            <person name="Davidson R.M."/>
            <person name="Lin H."/>
            <person name="Quesada-Ocampo L."/>
            <person name="Vaillancourt B."/>
            <person name="Sakai H."/>
            <person name="Lee S.S."/>
            <person name="Kim J."/>
            <person name="Numa H."/>
            <person name="Itoh T."/>
            <person name="Buell C.R."/>
            <person name="Matsumoto T."/>
        </authorList>
    </citation>
    <scope>NUCLEOTIDE SEQUENCE [LARGE SCALE GENOMIC DNA]</scope>
    <source>
        <strain evidence="2">cv. Nipponbare</strain>
    </source>
</reference>
<dbReference type="PaxDb" id="39947-A0A0P0VCV5"/>
<proteinExistence type="predicted"/>
<keyword evidence="2" id="KW-1185">Reference proteome</keyword>
<reference evidence="1 2" key="2">
    <citation type="journal article" date="2013" name="Plant Cell Physiol.">
        <title>Rice Annotation Project Database (RAP-DB): an integrative and interactive database for rice genomics.</title>
        <authorList>
            <person name="Sakai H."/>
            <person name="Lee S.S."/>
            <person name="Tanaka T."/>
            <person name="Numa H."/>
            <person name="Kim J."/>
            <person name="Kawahara Y."/>
            <person name="Wakimoto H."/>
            <person name="Yang C.C."/>
            <person name="Iwamoto M."/>
            <person name="Abe T."/>
            <person name="Yamada Y."/>
            <person name="Muto A."/>
            <person name="Inokuchi H."/>
            <person name="Ikemura T."/>
            <person name="Matsumoto T."/>
            <person name="Sasaki T."/>
            <person name="Itoh T."/>
        </authorList>
    </citation>
    <scope>NUCLEOTIDE SEQUENCE [LARGE SCALE GENOMIC DNA]</scope>
    <source>
        <strain evidence="2">cv. Nipponbare</strain>
    </source>
</reference>
<name>A0A0P0VCV5_ORYSJ</name>
<dbReference type="Proteomes" id="UP000059680">
    <property type="component" value="Chromosome 1"/>
</dbReference>
<evidence type="ECO:0000313" key="2">
    <source>
        <dbReference type="Proteomes" id="UP000059680"/>
    </source>
</evidence>
<dbReference type="EMBL" id="AP014957">
    <property type="protein sequence ID" value="BAS76208.1"/>
    <property type="molecule type" value="Genomic_DNA"/>
</dbReference>
<dbReference type="InParanoid" id="A0A0P0VCV5"/>
<evidence type="ECO:0000313" key="1">
    <source>
        <dbReference type="EMBL" id="BAS76208.1"/>
    </source>
</evidence>
<dbReference type="AlphaFoldDB" id="A0A0P0VCV5"/>
<gene>
    <name evidence="1" type="ordered locus">Os01g0947767</name>
    <name evidence="1" type="ORF">OSNPB_010947767</name>
</gene>
<sequence length="219" mass="25083">MILRRLAVGARRRSSFVRLEGRGRYGSVDASPIQVIVKDSRCWHFANWQSSSSSHTKDCRPVVMFSFRRFCAFVARSARRHGLLFFLELPTRKPLRTCSLDSSPISLGISSSKKHSDKSRYSSFSNEPIDPGNFSKLWHALRSSTRSSASVPMASGMDSMREMPLRLRYLRFLHAKTFLSRSLSPTSSMWCFLDLFHRPSCTTLEGIIRRRCLCHDPKT</sequence>
<organism evidence="1 2">
    <name type="scientific">Oryza sativa subsp. japonica</name>
    <name type="common">Rice</name>
    <dbReference type="NCBI Taxonomy" id="39947"/>
    <lineage>
        <taxon>Eukaryota</taxon>
        <taxon>Viridiplantae</taxon>
        <taxon>Streptophyta</taxon>
        <taxon>Embryophyta</taxon>
        <taxon>Tracheophyta</taxon>
        <taxon>Spermatophyta</taxon>
        <taxon>Magnoliopsida</taxon>
        <taxon>Liliopsida</taxon>
        <taxon>Poales</taxon>
        <taxon>Poaceae</taxon>
        <taxon>BOP clade</taxon>
        <taxon>Oryzoideae</taxon>
        <taxon>Oryzeae</taxon>
        <taxon>Oryzinae</taxon>
        <taxon>Oryza</taxon>
        <taxon>Oryza sativa</taxon>
    </lineage>
</organism>
<accession>A0A0P0VCV5</accession>
<reference evidence="2" key="1">
    <citation type="journal article" date="2005" name="Nature">
        <title>The map-based sequence of the rice genome.</title>
        <authorList>
            <consortium name="International rice genome sequencing project (IRGSP)"/>
            <person name="Matsumoto T."/>
            <person name="Wu J."/>
            <person name="Kanamori H."/>
            <person name="Katayose Y."/>
            <person name="Fujisawa M."/>
            <person name="Namiki N."/>
            <person name="Mizuno H."/>
            <person name="Yamamoto K."/>
            <person name="Antonio B.A."/>
            <person name="Baba T."/>
            <person name="Sakata K."/>
            <person name="Nagamura Y."/>
            <person name="Aoki H."/>
            <person name="Arikawa K."/>
            <person name="Arita K."/>
            <person name="Bito T."/>
            <person name="Chiden Y."/>
            <person name="Fujitsuka N."/>
            <person name="Fukunaka R."/>
            <person name="Hamada M."/>
            <person name="Harada C."/>
            <person name="Hayashi A."/>
            <person name="Hijishita S."/>
            <person name="Honda M."/>
            <person name="Hosokawa S."/>
            <person name="Ichikawa Y."/>
            <person name="Idonuma A."/>
            <person name="Iijima M."/>
            <person name="Ikeda M."/>
            <person name="Ikeno M."/>
            <person name="Ito K."/>
            <person name="Ito S."/>
            <person name="Ito T."/>
            <person name="Ito Y."/>
            <person name="Ito Y."/>
            <person name="Iwabuchi A."/>
            <person name="Kamiya K."/>
            <person name="Karasawa W."/>
            <person name="Kurita K."/>
            <person name="Katagiri S."/>
            <person name="Kikuta A."/>
            <person name="Kobayashi H."/>
            <person name="Kobayashi N."/>
            <person name="Machita K."/>
            <person name="Maehara T."/>
            <person name="Masukawa M."/>
            <person name="Mizubayashi T."/>
            <person name="Mukai Y."/>
            <person name="Nagasaki H."/>
            <person name="Nagata Y."/>
            <person name="Naito S."/>
            <person name="Nakashima M."/>
            <person name="Nakama Y."/>
            <person name="Nakamichi Y."/>
            <person name="Nakamura M."/>
            <person name="Meguro A."/>
            <person name="Negishi M."/>
            <person name="Ohta I."/>
            <person name="Ohta T."/>
            <person name="Okamoto M."/>
            <person name="Ono N."/>
            <person name="Saji S."/>
            <person name="Sakaguchi M."/>
            <person name="Sakai K."/>
            <person name="Shibata M."/>
            <person name="Shimokawa T."/>
            <person name="Song J."/>
            <person name="Takazaki Y."/>
            <person name="Terasawa K."/>
            <person name="Tsugane M."/>
            <person name="Tsuji K."/>
            <person name="Ueda S."/>
            <person name="Waki K."/>
            <person name="Yamagata H."/>
            <person name="Yamamoto M."/>
            <person name="Yamamoto S."/>
            <person name="Yamane H."/>
            <person name="Yoshiki S."/>
            <person name="Yoshihara R."/>
            <person name="Yukawa K."/>
            <person name="Zhong H."/>
            <person name="Yano M."/>
            <person name="Yuan Q."/>
            <person name="Ouyang S."/>
            <person name="Liu J."/>
            <person name="Jones K.M."/>
            <person name="Gansberger K."/>
            <person name="Moffat K."/>
            <person name="Hill J."/>
            <person name="Bera J."/>
            <person name="Fadrosh D."/>
            <person name="Jin S."/>
            <person name="Johri S."/>
            <person name="Kim M."/>
            <person name="Overton L."/>
            <person name="Reardon M."/>
            <person name="Tsitrin T."/>
            <person name="Vuong H."/>
            <person name="Weaver B."/>
            <person name="Ciecko A."/>
            <person name="Tallon L."/>
            <person name="Jackson J."/>
            <person name="Pai G."/>
            <person name="Aken S.V."/>
            <person name="Utterback T."/>
            <person name="Reidmuller S."/>
            <person name="Feldblyum T."/>
            <person name="Hsiao J."/>
            <person name="Zismann V."/>
            <person name="Iobst S."/>
            <person name="de Vazeille A.R."/>
            <person name="Buell C.R."/>
            <person name="Ying K."/>
            <person name="Li Y."/>
            <person name="Lu T."/>
            <person name="Huang Y."/>
            <person name="Zhao Q."/>
            <person name="Feng Q."/>
            <person name="Zhang L."/>
            <person name="Zhu J."/>
            <person name="Weng Q."/>
            <person name="Mu J."/>
            <person name="Lu Y."/>
            <person name="Fan D."/>
            <person name="Liu Y."/>
            <person name="Guan J."/>
            <person name="Zhang Y."/>
            <person name="Yu S."/>
            <person name="Liu X."/>
            <person name="Zhang Y."/>
            <person name="Hong G."/>
            <person name="Han B."/>
            <person name="Choisne N."/>
            <person name="Demange N."/>
            <person name="Orjeda G."/>
            <person name="Samain S."/>
            <person name="Cattolico L."/>
            <person name="Pelletier E."/>
            <person name="Couloux A."/>
            <person name="Segurens B."/>
            <person name="Wincker P."/>
            <person name="D'Hont A."/>
            <person name="Scarpelli C."/>
            <person name="Weissenbach J."/>
            <person name="Salanoubat M."/>
            <person name="Quetier F."/>
            <person name="Yu Y."/>
            <person name="Kim H.R."/>
            <person name="Rambo T."/>
            <person name="Currie J."/>
            <person name="Collura K."/>
            <person name="Luo M."/>
            <person name="Yang T."/>
            <person name="Ammiraju J.S.S."/>
            <person name="Engler F."/>
            <person name="Soderlund C."/>
            <person name="Wing R.A."/>
            <person name="Palmer L.E."/>
            <person name="de la Bastide M."/>
            <person name="Spiegel L."/>
            <person name="Nascimento L."/>
            <person name="Zutavern T."/>
            <person name="O'Shaughnessy A."/>
            <person name="Dike S."/>
            <person name="Dedhia N."/>
            <person name="Preston R."/>
            <person name="Balija V."/>
            <person name="McCombie W.R."/>
            <person name="Chow T."/>
            <person name="Chen H."/>
            <person name="Chung M."/>
            <person name="Chen C."/>
            <person name="Shaw J."/>
            <person name="Wu H."/>
            <person name="Hsiao K."/>
            <person name="Chao Y."/>
            <person name="Chu M."/>
            <person name="Cheng C."/>
            <person name="Hour A."/>
            <person name="Lee P."/>
            <person name="Lin S."/>
            <person name="Lin Y."/>
            <person name="Liou J."/>
            <person name="Liu S."/>
            <person name="Hsing Y."/>
            <person name="Raghuvanshi S."/>
            <person name="Mohanty A."/>
            <person name="Bharti A.K."/>
            <person name="Gaur A."/>
            <person name="Gupta V."/>
            <person name="Kumar D."/>
            <person name="Ravi V."/>
            <person name="Vij S."/>
            <person name="Kapur A."/>
            <person name="Khurana P."/>
            <person name="Khurana P."/>
            <person name="Khurana J.P."/>
            <person name="Tyagi A.K."/>
            <person name="Gaikwad K."/>
            <person name="Singh A."/>
            <person name="Dalal V."/>
            <person name="Srivastava S."/>
            <person name="Dixit A."/>
            <person name="Pal A.K."/>
            <person name="Ghazi I.A."/>
            <person name="Yadav M."/>
            <person name="Pandit A."/>
            <person name="Bhargava A."/>
            <person name="Sureshbabu K."/>
            <person name="Batra K."/>
            <person name="Sharma T.R."/>
            <person name="Mohapatra T."/>
            <person name="Singh N.K."/>
            <person name="Messing J."/>
            <person name="Nelson A.B."/>
            <person name="Fuks G."/>
            <person name="Kavchok S."/>
            <person name="Keizer G."/>
            <person name="Linton E."/>
            <person name="Llaca V."/>
            <person name="Song R."/>
            <person name="Tanyolac B."/>
            <person name="Young S."/>
            <person name="Ho-Il K."/>
            <person name="Hahn J.H."/>
            <person name="Sangsakoo G."/>
            <person name="Vanavichit A."/>
            <person name="de Mattos Luiz.A.T."/>
            <person name="Zimmer P.D."/>
            <person name="Malone G."/>
            <person name="Dellagostin O."/>
            <person name="de Oliveira A.C."/>
            <person name="Bevan M."/>
            <person name="Bancroft I."/>
            <person name="Minx P."/>
            <person name="Cordum H."/>
            <person name="Wilson R."/>
            <person name="Cheng Z."/>
            <person name="Jin W."/>
            <person name="Jiang J."/>
            <person name="Leong S.A."/>
            <person name="Iwama H."/>
            <person name="Gojobori T."/>
            <person name="Itoh T."/>
            <person name="Niimura Y."/>
            <person name="Fujii Y."/>
            <person name="Habara T."/>
            <person name="Sakai H."/>
            <person name="Sato Y."/>
            <person name="Wilson G."/>
            <person name="Kumar K."/>
            <person name="McCouch S."/>
            <person name="Juretic N."/>
            <person name="Hoen D."/>
            <person name="Wright S."/>
            <person name="Bruskiewich R."/>
            <person name="Bureau T."/>
            <person name="Miyao A."/>
            <person name="Hirochika H."/>
            <person name="Nishikawa T."/>
            <person name="Kadowaki K."/>
            <person name="Sugiura M."/>
            <person name="Burr B."/>
            <person name="Sasaki T."/>
        </authorList>
    </citation>
    <scope>NUCLEOTIDE SEQUENCE [LARGE SCALE GENOMIC DNA]</scope>
    <source>
        <strain evidence="2">cv. Nipponbare</strain>
    </source>
</reference>